<protein>
    <submittedName>
        <fullName evidence="1">Uncharacterized protein</fullName>
    </submittedName>
</protein>
<proteinExistence type="predicted"/>
<name>T1KFJ2_TETUR</name>
<evidence type="ECO:0000313" key="2">
    <source>
        <dbReference type="Proteomes" id="UP000015104"/>
    </source>
</evidence>
<organism evidence="1 2">
    <name type="scientific">Tetranychus urticae</name>
    <name type="common">Two-spotted spider mite</name>
    <dbReference type="NCBI Taxonomy" id="32264"/>
    <lineage>
        <taxon>Eukaryota</taxon>
        <taxon>Metazoa</taxon>
        <taxon>Ecdysozoa</taxon>
        <taxon>Arthropoda</taxon>
        <taxon>Chelicerata</taxon>
        <taxon>Arachnida</taxon>
        <taxon>Acari</taxon>
        <taxon>Acariformes</taxon>
        <taxon>Trombidiformes</taxon>
        <taxon>Prostigmata</taxon>
        <taxon>Eleutherengona</taxon>
        <taxon>Raphignathae</taxon>
        <taxon>Tetranychoidea</taxon>
        <taxon>Tetranychidae</taxon>
        <taxon>Tetranychus</taxon>
    </lineage>
</organism>
<dbReference type="AlphaFoldDB" id="T1KFJ2"/>
<dbReference type="Proteomes" id="UP000015104">
    <property type="component" value="Unassembled WGS sequence"/>
</dbReference>
<evidence type="ECO:0000313" key="1">
    <source>
        <dbReference type="EnsemblMetazoa" id="tetur10g03330.1"/>
    </source>
</evidence>
<dbReference type="EMBL" id="CAEY01000037">
    <property type="status" value="NOT_ANNOTATED_CDS"/>
    <property type="molecule type" value="Genomic_DNA"/>
</dbReference>
<dbReference type="HOGENOM" id="CLU_2609139_0_0_1"/>
<accession>T1KFJ2</accession>
<sequence length="79" mass="9294">MNASIVIKVTNQVYNTWYWAIANTTLQTISFTIYRIIHFICKSCENNKHLNSSFDSKIETRTEMNRAEMKFSSIRPTLK</sequence>
<keyword evidence="2" id="KW-1185">Reference proteome</keyword>
<reference evidence="2" key="1">
    <citation type="submission" date="2011-08" db="EMBL/GenBank/DDBJ databases">
        <authorList>
            <person name="Rombauts S."/>
        </authorList>
    </citation>
    <scope>NUCLEOTIDE SEQUENCE</scope>
    <source>
        <strain evidence="2">London</strain>
    </source>
</reference>
<dbReference type="EnsemblMetazoa" id="tetur10g03330.1">
    <property type="protein sequence ID" value="tetur10g03330.1"/>
    <property type="gene ID" value="tetur10g03330"/>
</dbReference>
<reference evidence="1" key="2">
    <citation type="submission" date="2015-06" db="UniProtKB">
        <authorList>
            <consortium name="EnsemblMetazoa"/>
        </authorList>
    </citation>
    <scope>IDENTIFICATION</scope>
</reference>